<proteinExistence type="predicted"/>
<evidence type="ECO:0000313" key="1">
    <source>
        <dbReference type="EMBL" id="WAJ27144.1"/>
    </source>
</evidence>
<protein>
    <submittedName>
        <fullName evidence="1">DUF2612 domain-containing protein</fullName>
    </submittedName>
</protein>
<reference evidence="1" key="1">
    <citation type="submission" date="2022-11" db="EMBL/GenBank/DDBJ databases">
        <title>beta-Carotene-producing bacterium, Jeongeuplla avenae sp. nov., alleviates the salt stress of Arabidopsis seedlings.</title>
        <authorList>
            <person name="Jiang L."/>
            <person name="Lee J."/>
        </authorList>
    </citation>
    <scope>NUCLEOTIDE SEQUENCE</scope>
    <source>
        <strain evidence="1">DY_R2A_6</strain>
    </source>
</reference>
<sequence>MACIDPAELVQSKIDKRLTQYRESPRLEGVMRAYLGQAAEAQNLACRMLDFFDVDTAVGDQLTILGKVVGWPRDHRAGQRRPVFGFACADECGPPTIPVAGFCEAEWDCGGPDYVPFRFIDDELYRGFLKARIITNRGDYSRHGLTLASRAVFGADAVIYREAPGRVAVATGRLLSGVEISIAHLYRQALPIAPGVRLDIWHGNGPAFGFGDGWGGFCDGSFPVQITLN</sequence>
<organism evidence="1 2">
    <name type="scientific">Antarcticirhabdus aurantiaca</name>
    <dbReference type="NCBI Taxonomy" id="2606717"/>
    <lineage>
        <taxon>Bacteria</taxon>
        <taxon>Pseudomonadati</taxon>
        <taxon>Pseudomonadota</taxon>
        <taxon>Alphaproteobacteria</taxon>
        <taxon>Hyphomicrobiales</taxon>
        <taxon>Aurantimonadaceae</taxon>
        <taxon>Antarcticirhabdus</taxon>
    </lineage>
</organism>
<dbReference type="Proteomes" id="UP001163223">
    <property type="component" value="Chromosome"/>
</dbReference>
<name>A0ACD4NJZ6_9HYPH</name>
<evidence type="ECO:0000313" key="2">
    <source>
        <dbReference type="Proteomes" id="UP001163223"/>
    </source>
</evidence>
<gene>
    <name evidence="1" type="ORF">OXU80_20140</name>
</gene>
<keyword evidence="2" id="KW-1185">Reference proteome</keyword>
<accession>A0ACD4NJZ6</accession>
<dbReference type="EMBL" id="CP113520">
    <property type="protein sequence ID" value="WAJ27144.1"/>
    <property type="molecule type" value="Genomic_DNA"/>
</dbReference>